<comment type="caution">
    <text evidence="1">The sequence shown here is derived from an EMBL/GenBank/DDBJ whole genome shotgun (WGS) entry which is preliminary data.</text>
</comment>
<dbReference type="AlphaFoldDB" id="A0AAQ2DE55"/>
<evidence type="ECO:0000313" key="1">
    <source>
        <dbReference type="EMBL" id="THF34459.1"/>
    </source>
</evidence>
<accession>A0AAQ2DE55</accession>
<evidence type="ECO:0000313" key="2">
    <source>
        <dbReference type="Proteomes" id="UP000310574"/>
    </source>
</evidence>
<name>A0AAQ2DE55_9PSED</name>
<sequence>MNANLSEDEMRAALFGNSSSAIPSAKAQLSGVPKPTTEKQGVRKFSSPKLRVTLKVSKVFEGDEEIFSYDANTLSTLLAEQEARSAARKKRFKYIELVSVEPV</sequence>
<dbReference type="EMBL" id="SSBS01000002">
    <property type="protein sequence ID" value="THF34459.1"/>
    <property type="molecule type" value="Genomic_DNA"/>
</dbReference>
<gene>
    <name evidence="1" type="ORF">E5170_09360</name>
</gene>
<organism evidence="1 2">
    <name type="scientific">Pseudomonas atacamensis</name>
    <dbReference type="NCBI Taxonomy" id="2565368"/>
    <lineage>
        <taxon>Bacteria</taxon>
        <taxon>Pseudomonadati</taxon>
        <taxon>Pseudomonadota</taxon>
        <taxon>Gammaproteobacteria</taxon>
        <taxon>Pseudomonadales</taxon>
        <taxon>Pseudomonadaceae</taxon>
        <taxon>Pseudomonas</taxon>
    </lineage>
</organism>
<reference evidence="1 2" key="1">
    <citation type="submission" date="2019-04" db="EMBL/GenBank/DDBJ databases">
        <title>Draft genome sequence of Pseudomonas sp. M7D1 isolated from rhizosphere of plant the flowery desert.</title>
        <authorList>
            <person name="Poblete-Morales M."/>
            <person name="Plaza N."/>
            <person name="Corsini G."/>
            <person name="Silva E."/>
        </authorList>
    </citation>
    <scope>NUCLEOTIDE SEQUENCE [LARGE SCALE GENOMIC DNA]</scope>
    <source>
        <strain evidence="1 2">M7D1</strain>
    </source>
</reference>
<protein>
    <submittedName>
        <fullName evidence="1">Uncharacterized protein</fullName>
    </submittedName>
</protein>
<dbReference type="RefSeq" id="WP_136492627.1">
    <property type="nucleotide sequence ID" value="NZ_SSBS01000002.1"/>
</dbReference>
<dbReference type="Proteomes" id="UP000310574">
    <property type="component" value="Unassembled WGS sequence"/>
</dbReference>
<proteinExistence type="predicted"/>